<dbReference type="InterPro" id="IPR014710">
    <property type="entry name" value="RmlC-like_jellyroll"/>
</dbReference>
<dbReference type="InterPro" id="IPR011051">
    <property type="entry name" value="RmlC_Cupin_sf"/>
</dbReference>
<dbReference type="GO" id="GO:0051213">
    <property type="term" value="F:dioxygenase activity"/>
    <property type="evidence" value="ECO:0007669"/>
    <property type="project" value="InterPro"/>
</dbReference>
<name>A0A0D6QA02_KOMXY</name>
<dbReference type="InterPro" id="IPR047183">
    <property type="entry name" value="GDO-like"/>
</dbReference>
<organism evidence="1 2">
    <name type="scientific">Komagataeibacter xylinus NBRC 13693</name>
    <dbReference type="NCBI Taxonomy" id="1234668"/>
    <lineage>
        <taxon>Bacteria</taxon>
        <taxon>Pseudomonadati</taxon>
        <taxon>Pseudomonadota</taxon>
        <taxon>Alphaproteobacteria</taxon>
        <taxon>Acetobacterales</taxon>
        <taxon>Acetobacteraceae</taxon>
        <taxon>Komagataeibacter</taxon>
    </lineage>
</organism>
<evidence type="ECO:0000313" key="1">
    <source>
        <dbReference type="EMBL" id="GAO00240.1"/>
    </source>
</evidence>
<protein>
    <submittedName>
        <fullName evidence="1">Uncharacterized protein</fullName>
    </submittedName>
</protein>
<dbReference type="PANTHER" id="PTHR41517:SF1">
    <property type="entry name" value="CUPIN"/>
    <property type="match status" value="1"/>
</dbReference>
<evidence type="ECO:0000313" key="2">
    <source>
        <dbReference type="Proteomes" id="UP000032683"/>
    </source>
</evidence>
<dbReference type="PANTHER" id="PTHR41517">
    <property type="entry name" value="1,2-DIOXYGENASE PROTEIN-RELATED"/>
    <property type="match status" value="1"/>
</dbReference>
<comment type="caution">
    <text evidence="1">The sequence shown here is derived from an EMBL/GenBank/DDBJ whole genome shotgun (WGS) entry which is preliminary data.</text>
</comment>
<sequence>MPQKSFAAVHVARSAAAGLWKRHITLFDFSKDMESKMDTLVIDRTEKTDDVASGHFYEYSKAANPIRPSLTPRIPYHFFPPSLYAQGSSRVVPLDLSAELKCPGPATGPGLCASFVRINAGDRIMMDPNATSIVFYAIRGHGSARCGSVTFDWAQGDFFAIPALDGITLDASADAALYAVHDAPLLTYLGVRVDTARFRPVVFRARDADRELDQVRRSPAAAERSRVSVLLAADEFPLTRTVTHTLWAMYGTIGAGTQQKPHRHQSIALDYIVECEPGCYSLLGTDLDADGRIIDPVRVDWETGCAFVTPPGYWHAHFNESQAEARLIPIQDAGLQTYLRTLDIRFA</sequence>
<dbReference type="SUPFAM" id="SSF51182">
    <property type="entry name" value="RmlC-like cupins"/>
    <property type="match status" value="1"/>
</dbReference>
<dbReference type="AlphaFoldDB" id="A0A0D6QA02"/>
<dbReference type="Gene3D" id="2.60.120.10">
    <property type="entry name" value="Jelly Rolls"/>
    <property type="match status" value="2"/>
</dbReference>
<gene>
    <name evidence="1" type="ORF">Gxy13693_042_074</name>
</gene>
<proteinExistence type="predicted"/>
<dbReference type="Proteomes" id="UP000032683">
    <property type="component" value="Unassembled WGS sequence"/>
</dbReference>
<reference evidence="1 2" key="1">
    <citation type="submission" date="2012-11" db="EMBL/GenBank/DDBJ databases">
        <title>Whole genome sequence of Gluconacetobacter xylinus NBRC 13693.</title>
        <authorList>
            <person name="Azuma Y."/>
            <person name="Higashiura N."/>
            <person name="Hirakawa H."/>
            <person name="Matsushita K."/>
        </authorList>
    </citation>
    <scope>NUCLEOTIDE SEQUENCE [LARGE SCALE GENOMIC DNA]</scope>
    <source>
        <strain evidence="1 2">NBRC 13693</strain>
    </source>
</reference>
<dbReference type="EMBL" id="BANJ01000042">
    <property type="protein sequence ID" value="GAO00240.1"/>
    <property type="molecule type" value="Genomic_DNA"/>
</dbReference>
<accession>A0A0D6QA02</accession>